<gene>
    <name evidence="2" type="ORF">K431DRAFT_301568</name>
</gene>
<name>A0A9P4QDG9_9PEZI</name>
<evidence type="ECO:0000313" key="3">
    <source>
        <dbReference type="Proteomes" id="UP000799441"/>
    </source>
</evidence>
<dbReference type="AlphaFoldDB" id="A0A9P4QDG9"/>
<organism evidence="2 3">
    <name type="scientific">Polychaeton citri CBS 116435</name>
    <dbReference type="NCBI Taxonomy" id="1314669"/>
    <lineage>
        <taxon>Eukaryota</taxon>
        <taxon>Fungi</taxon>
        <taxon>Dikarya</taxon>
        <taxon>Ascomycota</taxon>
        <taxon>Pezizomycotina</taxon>
        <taxon>Dothideomycetes</taxon>
        <taxon>Dothideomycetidae</taxon>
        <taxon>Capnodiales</taxon>
        <taxon>Capnodiaceae</taxon>
        <taxon>Polychaeton</taxon>
    </lineage>
</organism>
<comment type="caution">
    <text evidence="2">The sequence shown here is derived from an EMBL/GenBank/DDBJ whole genome shotgun (WGS) entry which is preliminary data.</text>
</comment>
<evidence type="ECO:0000313" key="2">
    <source>
        <dbReference type="EMBL" id="KAF2723668.1"/>
    </source>
</evidence>
<protein>
    <submittedName>
        <fullName evidence="2">Uncharacterized protein</fullName>
    </submittedName>
</protein>
<dbReference type="Proteomes" id="UP000799441">
    <property type="component" value="Unassembled WGS sequence"/>
</dbReference>
<dbReference type="EMBL" id="MU003775">
    <property type="protein sequence ID" value="KAF2723668.1"/>
    <property type="molecule type" value="Genomic_DNA"/>
</dbReference>
<reference evidence="2" key="1">
    <citation type="journal article" date="2020" name="Stud. Mycol.">
        <title>101 Dothideomycetes genomes: a test case for predicting lifestyles and emergence of pathogens.</title>
        <authorList>
            <person name="Haridas S."/>
            <person name="Albert R."/>
            <person name="Binder M."/>
            <person name="Bloem J."/>
            <person name="Labutti K."/>
            <person name="Salamov A."/>
            <person name="Andreopoulos B."/>
            <person name="Baker S."/>
            <person name="Barry K."/>
            <person name="Bills G."/>
            <person name="Bluhm B."/>
            <person name="Cannon C."/>
            <person name="Castanera R."/>
            <person name="Culley D."/>
            <person name="Daum C."/>
            <person name="Ezra D."/>
            <person name="Gonzalez J."/>
            <person name="Henrissat B."/>
            <person name="Kuo A."/>
            <person name="Liang C."/>
            <person name="Lipzen A."/>
            <person name="Lutzoni F."/>
            <person name="Magnuson J."/>
            <person name="Mondo S."/>
            <person name="Nolan M."/>
            <person name="Ohm R."/>
            <person name="Pangilinan J."/>
            <person name="Park H.-J."/>
            <person name="Ramirez L."/>
            <person name="Alfaro M."/>
            <person name="Sun H."/>
            <person name="Tritt A."/>
            <person name="Yoshinaga Y."/>
            <person name="Zwiers L.-H."/>
            <person name="Turgeon B."/>
            <person name="Goodwin S."/>
            <person name="Spatafora J."/>
            <person name="Crous P."/>
            <person name="Grigoriev I."/>
        </authorList>
    </citation>
    <scope>NUCLEOTIDE SEQUENCE</scope>
    <source>
        <strain evidence="2">CBS 116435</strain>
    </source>
</reference>
<accession>A0A9P4QDG9</accession>
<feature type="transmembrane region" description="Helical" evidence="1">
    <location>
        <begin position="16"/>
        <end position="37"/>
    </location>
</feature>
<keyword evidence="1" id="KW-0812">Transmembrane</keyword>
<evidence type="ECO:0000256" key="1">
    <source>
        <dbReference type="SAM" id="Phobius"/>
    </source>
</evidence>
<keyword evidence="1" id="KW-1133">Transmembrane helix</keyword>
<keyword evidence="3" id="KW-1185">Reference proteome</keyword>
<sequence>MRCFHPRTGSTRDPSMVIPGLGAGWRGSLVRLFALLINTKTKTKNKNKNNNKNNNNTTTVTITTKAAAVLPSTIHRPPSTVYRIPLASHPYPTPS</sequence>
<keyword evidence="1" id="KW-0472">Membrane</keyword>
<proteinExistence type="predicted"/>